<comment type="caution">
    <text evidence="2">The sequence shown here is derived from an EMBL/GenBank/DDBJ whole genome shotgun (WGS) entry which is preliminary data.</text>
</comment>
<dbReference type="Proteomes" id="UP001208567">
    <property type="component" value="Unassembled WGS sequence"/>
</dbReference>
<evidence type="ECO:0000313" key="3">
    <source>
        <dbReference type="Proteomes" id="UP001208567"/>
    </source>
</evidence>
<proteinExistence type="predicted"/>
<dbReference type="Gene3D" id="3.40.50.300">
    <property type="entry name" value="P-loop containing nucleotide triphosphate hydrolases"/>
    <property type="match status" value="1"/>
</dbReference>
<keyword evidence="3" id="KW-1185">Reference proteome</keyword>
<sequence>MFSHKTLNIGYEKEKVMENIYKWSLGKEKILNIILPPYSSSIIFLKTILAAVSREERILYITGEREENIEILNHIKRYTEFRDYTYIRKAFVSSNSRLVISNYRNAVKIMETFDLVIYDDIRSFPEYSSYEIMDLLIKCVSSNGKIIASSIVSIFKSQRDIILPVRDNKKPMPEPRYIITRLDIKKDIPYMVYDYLNFSIERNRKVIIYVPDSERIQCVYKYLCNFKESLAKNILYFDKQESDDRILVNFMKIKKAIIVTDDYRDIYMDLKDVDVMVYFSNDKSFNYKSLVYFCGKVGRTEKVSSGEVIFLANEESADMEKAKDITRYFNKEAWEMGLLNL</sequence>
<feature type="domain" description="Helicase C-terminal" evidence="1">
    <location>
        <begin position="191"/>
        <end position="341"/>
    </location>
</feature>
<evidence type="ECO:0000313" key="2">
    <source>
        <dbReference type="EMBL" id="GLC29351.1"/>
    </source>
</evidence>
<reference evidence="2 3" key="1">
    <citation type="journal article" date="2024" name="Int. J. Syst. Evol. Microbiol.">
        <title>Clostridium omnivorum sp. nov., isolated from anoxic soil under the treatment of reductive soil disinfestation.</title>
        <authorList>
            <person name="Ueki A."/>
            <person name="Tonouchi A."/>
            <person name="Kaku N."/>
            <person name="Honma S."/>
            <person name="Ueki K."/>
        </authorList>
    </citation>
    <scope>NUCLEOTIDE SEQUENCE [LARGE SCALE GENOMIC DNA]</scope>
    <source>
        <strain evidence="2 3">E14</strain>
    </source>
</reference>
<evidence type="ECO:0000259" key="1">
    <source>
        <dbReference type="PROSITE" id="PS51194"/>
    </source>
</evidence>
<dbReference type="InterPro" id="IPR001650">
    <property type="entry name" value="Helicase_C-like"/>
</dbReference>
<name>A0ABQ5N2E0_9CLOT</name>
<accession>A0ABQ5N2E0</accession>
<protein>
    <recommendedName>
        <fullName evidence="1">Helicase C-terminal domain-containing protein</fullName>
    </recommendedName>
</protein>
<organism evidence="2 3">
    <name type="scientific">Clostridium omnivorum</name>
    <dbReference type="NCBI Taxonomy" id="1604902"/>
    <lineage>
        <taxon>Bacteria</taxon>
        <taxon>Bacillati</taxon>
        <taxon>Bacillota</taxon>
        <taxon>Clostridia</taxon>
        <taxon>Eubacteriales</taxon>
        <taxon>Clostridiaceae</taxon>
        <taxon>Clostridium</taxon>
    </lineage>
</organism>
<dbReference type="InterPro" id="IPR027417">
    <property type="entry name" value="P-loop_NTPase"/>
</dbReference>
<dbReference type="EMBL" id="BRXR01000001">
    <property type="protein sequence ID" value="GLC29351.1"/>
    <property type="molecule type" value="Genomic_DNA"/>
</dbReference>
<dbReference type="SUPFAM" id="SSF52540">
    <property type="entry name" value="P-loop containing nucleoside triphosphate hydrolases"/>
    <property type="match status" value="1"/>
</dbReference>
<gene>
    <name evidence="2" type="ORF">bsdE14_07610</name>
</gene>
<dbReference type="RefSeq" id="WP_264848647.1">
    <property type="nucleotide sequence ID" value="NZ_BRXR01000001.1"/>
</dbReference>
<dbReference type="PROSITE" id="PS51194">
    <property type="entry name" value="HELICASE_CTER"/>
    <property type="match status" value="1"/>
</dbReference>